<evidence type="ECO:0000313" key="2">
    <source>
        <dbReference type="Proteomes" id="UP001302719"/>
    </source>
</evidence>
<sequence>MNDEEDLVFEQVLDALQIPEPDQNTKEQVMKAVYFLSVAKEIGAFHASIPGTLLDDSMSE</sequence>
<dbReference type="EMBL" id="CP116967">
    <property type="protein sequence ID" value="WNM59443.1"/>
    <property type="molecule type" value="Genomic_DNA"/>
</dbReference>
<dbReference type="Proteomes" id="UP001302719">
    <property type="component" value="Chromosome"/>
</dbReference>
<proteinExistence type="predicted"/>
<evidence type="ECO:0000313" key="1">
    <source>
        <dbReference type="EMBL" id="WNM59443.1"/>
    </source>
</evidence>
<protein>
    <submittedName>
        <fullName evidence="1">Uncharacterized protein</fullName>
    </submittedName>
</protein>
<dbReference type="KEGG" id="nall:PP769_06670"/>
<accession>A0AA96JTF8</accession>
<reference evidence="1 2" key="1">
    <citation type="submission" date="2023-01" db="EMBL/GenBank/DDBJ databases">
        <title>Cultivation and genomic characterization of new, ubiquitous marine nitrite-oxidizing bacteria from the Nitrospirales.</title>
        <authorList>
            <person name="Mueller A.J."/>
            <person name="Daebeler A."/>
            <person name="Herbold C.W."/>
            <person name="Kirkegaard R.H."/>
            <person name="Daims H."/>
        </authorList>
    </citation>
    <scope>NUCLEOTIDE SEQUENCE [LARGE SCALE GENOMIC DNA]</scope>
    <source>
        <strain evidence="1 2">VA</strain>
    </source>
</reference>
<dbReference type="AlphaFoldDB" id="A0AA96JTF8"/>
<gene>
    <name evidence="1" type="ORF">PP769_06670</name>
</gene>
<dbReference type="RefSeq" id="WP_312646191.1">
    <property type="nucleotide sequence ID" value="NZ_CP116967.1"/>
</dbReference>
<keyword evidence="2" id="KW-1185">Reference proteome</keyword>
<name>A0AA96JTF8_9BACT</name>
<organism evidence="1 2">
    <name type="scientific">Candidatus Nitrospira allomarina</name>
    <dbReference type="NCBI Taxonomy" id="3020900"/>
    <lineage>
        <taxon>Bacteria</taxon>
        <taxon>Pseudomonadati</taxon>
        <taxon>Nitrospirota</taxon>
        <taxon>Nitrospiria</taxon>
        <taxon>Nitrospirales</taxon>
        <taxon>Nitrospiraceae</taxon>
        <taxon>Nitrospira</taxon>
    </lineage>
</organism>